<dbReference type="Proteomes" id="UP000245468">
    <property type="component" value="Chromosome"/>
</dbReference>
<evidence type="ECO:0000313" key="2">
    <source>
        <dbReference type="Proteomes" id="UP000245468"/>
    </source>
</evidence>
<dbReference type="KEGG" id="psez:HME7025_01006"/>
<protein>
    <submittedName>
        <fullName evidence="1">Uncharacterized protein</fullName>
    </submittedName>
</protein>
<reference evidence="2" key="1">
    <citation type="submission" date="2018-05" db="EMBL/GenBank/DDBJ databases">
        <title>Pseudarcicella sp. HME7025 Genome sequencing and assembly.</title>
        <authorList>
            <person name="Kim H."/>
            <person name="Kang H."/>
            <person name="Joh K."/>
        </authorList>
    </citation>
    <scope>NUCLEOTIDE SEQUENCE [LARGE SCALE GENOMIC DNA]</scope>
    <source>
        <strain evidence="2">HME7025</strain>
    </source>
</reference>
<organism evidence="1 2">
    <name type="scientific">Aquirufa nivalisilvae</name>
    <dbReference type="NCBI Taxonomy" id="2516557"/>
    <lineage>
        <taxon>Bacteria</taxon>
        <taxon>Pseudomonadati</taxon>
        <taxon>Bacteroidota</taxon>
        <taxon>Cytophagia</taxon>
        <taxon>Cytophagales</taxon>
        <taxon>Flectobacillaceae</taxon>
        <taxon>Aquirufa</taxon>
    </lineage>
</organism>
<keyword evidence="2" id="KW-1185">Reference proteome</keyword>
<gene>
    <name evidence="1" type="ORF">HME7025_01006</name>
</gene>
<dbReference type="EMBL" id="CP029346">
    <property type="protein sequence ID" value="AWL08870.1"/>
    <property type="molecule type" value="Genomic_DNA"/>
</dbReference>
<dbReference type="OrthoDB" id="963672at2"/>
<dbReference type="AlphaFoldDB" id="A0A2S2DUZ2"/>
<name>A0A2S2DUZ2_9BACT</name>
<proteinExistence type="predicted"/>
<sequence length="111" mass="12536">MKRFVIIIRGPVAGISGENSLATEEELEQIRTWLKGLKSSYEDMLYQKFSGQQLHLTAAGKLDSKLINQIDGGEISQIVTLILSDWEEAQRIANSFPFVSPFYSIELREMA</sequence>
<evidence type="ECO:0000313" key="1">
    <source>
        <dbReference type="EMBL" id="AWL08870.1"/>
    </source>
</evidence>
<accession>A0A2S2DUZ2</accession>
<dbReference type="RefSeq" id="WP_109322592.1">
    <property type="nucleotide sequence ID" value="NZ_CP029346.1"/>
</dbReference>